<dbReference type="InterPro" id="IPR007060">
    <property type="entry name" value="FtsL/DivIC"/>
</dbReference>
<name>A0A939QBW8_9MICO</name>
<sequence length="168" mass="18482">MAKRWTEDVGAWASSLRFSGFTILIVALVIAGALILSPTLTTFVQQQREITELRESVQLHRDAVNEIDAEREKWKDPTYIRSQARDRLFYVLPGETQLSVIDDAEIPEDVAETTEAELTQIDRDWVSSLAGSLIAAGTTDAGPEELTRAGLGDDPPAEPADPSEEEAE</sequence>
<dbReference type="RefSeq" id="WP_208237506.1">
    <property type="nucleotide sequence ID" value="NZ_BAAAQU010000001.1"/>
</dbReference>
<gene>
    <name evidence="3" type="ORF">J4H85_05030</name>
</gene>
<dbReference type="AlphaFoldDB" id="A0A939QBW8"/>
<dbReference type="Proteomes" id="UP000668403">
    <property type="component" value="Unassembled WGS sequence"/>
</dbReference>
<dbReference type="EMBL" id="JAGFBF010000002">
    <property type="protein sequence ID" value="MBO2989360.1"/>
    <property type="molecule type" value="Genomic_DNA"/>
</dbReference>
<evidence type="ECO:0000256" key="2">
    <source>
        <dbReference type="SAM" id="Phobius"/>
    </source>
</evidence>
<evidence type="ECO:0000313" key="4">
    <source>
        <dbReference type="Proteomes" id="UP000668403"/>
    </source>
</evidence>
<accession>A0A939QBW8</accession>
<reference evidence="3" key="1">
    <citation type="submission" date="2021-03" db="EMBL/GenBank/DDBJ databases">
        <title>Leucobacter chromiisoli sp. nov., isolated from chromium-containing soil of chemical plant.</title>
        <authorList>
            <person name="Xu Z."/>
        </authorList>
    </citation>
    <scope>NUCLEOTIDE SEQUENCE</scope>
    <source>
        <strain evidence="3">K 70/01</strain>
    </source>
</reference>
<keyword evidence="4" id="KW-1185">Reference proteome</keyword>
<comment type="caution">
    <text evidence="3">The sequence shown here is derived from an EMBL/GenBank/DDBJ whole genome shotgun (WGS) entry which is preliminary data.</text>
</comment>
<keyword evidence="2" id="KW-1133">Transmembrane helix</keyword>
<proteinExistence type="predicted"/>
<keyword evidence="2" id="KW-0812">Transmembrane</keyword>
<feature type="region of interest" description="Disordered" evidence="1">
    <location>
        <begin position="136"/>
        <end position="168"/>
    </location>
</feature>
<organism evidence="3 4">
    <name type="scientific">Leucobacter tardus</name>
    <dbReference type="NCBI Taxonomy" id="501483"/>
    <lineage>
        <taxon>Bacteria</taxon>
        <taxon>Bacillati</taxon>
        <taxon>Actinomycetota</taxon>
        <taxon>Actinomycetes</taxon>
        <taxon>Micrococcales</taxon>
        <taxon>Microbacteriaceae</taxon>
        <taxon>Leucobacter</taxon>
    </lineage>
</organism>
<feature type="transmembrane region" description="Helical" evidence="2">
    <location>
        <begin position="20"/>
        <end position="44"/>
    </location>
</feature>
<keyword evidence="2" id="KW-0472">Membrane</keyword>
<protein>
    <submittedName>
        <fullName evidence="3">Septum formation initiator family protein</fullName>
    </submittedName>
</protein>
<evidence type="ECO:0000256" key="1">
    <source>
        <dbReference type="SAM" id="MobiDB-lite"/>
    </source>
</evidence>
<evidence type="ECO:0000313" key="3">
    <source>
        <dbReference type="EMBL" id="MBO2989360.1"/>
    </source>
</evidence>
<dbReference type="Pfam" id="PF04977">
    <property type="entry name" value="DivIC"/>
    <property type="match status" value="1"/>
</dbReference>